<feature type="compositionally biased region" description="Polar residues" evidence="5">
    <location>
        <begin position="220"/>
        <end position="229"/>
    </location>
</feature>
<evidence type="ECO:0000313" key="8">
    <source>
        <dbReference type="Proteomes" id="UP000431533"/>
    </source>
</evidence>
<feature type="compositionally biased region" description="Polar residues" evidence="5">
    <location>
        <begin position="940"/>
        <end position="952"/>
    </location>
</feature>
<dbReference type="Proteomes" id="UP000431533">
    <property type="component" value="Unassembled WGS sequence"/>
</dbReference>
<feature type="region of interest" description="Disordered" evidence="5">
    <location>
        <begin position="788"/>
        <end position="952"/>
    </location>
</feature>
<feature type="compositionally biased region" description="Polar residues" evidence="5">
    <location>
        <begin position="908"/>
        <end position="926"/>
    </location>
</feature>
<feature type="region of interest" description="Disordered" evidence="5">
    <location>
        <begin position="198"/>
        <end position="250"/>
    </location>
</feature>
<evidence type="ECO:0000256" key="3">
    <source>
        <dbReference type="ARBA" id="ARBA00022989"/>
    </source>
</evidence>
<dbReference type="GO" id="GO:0034975">
    <property type="term" value="P:protein folding in endoplasmic reticulum"/>
    <property type="evidence" value="ECO:0007669"/>
    <property type="project" value="TreeGrafter"/>
</dbReference>
<comment type="subcellular location">
    <subcellularLocation>
        <location evidence="1">Endomembrane system</location>
    </subcellularLocation>
</comment>
<dbReference type="GeneID" id="41987333"/>
<dbReference type="AlphaFoldDB" id="A0A8H8QVN7"/>
<dbReference type="Gene3D" id="2.60.120.260">
    <property type="entry name" value="Galactose-binding domain-like"/>
    <property type="match status" value="1"/>
</dbReference>
<comment type="caution">
    <text evidence="7">The sequence shown here is derived from an EMBL/GenBank/DDBJ whole genome shotgun (WGS) entry which is preliminary data.</text>
</comment>
<dbReference type="EMBL" id="QGMH01000211">
    <property type="protein sequence ID" value="TVY23000.1"/>
    <property type="molecule type" value="Genomic_DNA"/>
</dbReference>
<accession>A0A8H8QVN7</accession>
<dbReference type="PROSITE" id="PS51469">
    <property type="entry name" value="SUN"/>
    <property type="match status" value="1"/>
</dbReference>
<dbReference type="InterPro" id="IPR045120">
    <property type="entry name" value="Suco/Slp1-like"/>
</dbReference>
<dbReference type="InterPro" id="IPR012919">
    <property type="entry name" value="SUN_dom"/>
</dbReference>
<feature type="compositionally biased region" description="Low complexity" evidence="5">
    <location>
        <begin position="515"/>
        <end position="533"/>
    </location>
</feature>
<dbReference type="GO" id="GO:0016020">
    <property type="term" value="C:membrane"/>
    <property type="evidence" value="ECO:0007669"/>
    <property type="project" value="InterPro"/>
</dbReference>
<evidence type="ECO:0000313" key="7">
    <source>
        <dbReference type="EMBL" id="TVY23000.1"/>
    </source>
</evidence>
<dbReference type="SUPFAM" id="SSF49785">
    <property type="entry name" value="Galactose-binding domain-like"/>
    <property type="match status" value="1"/>
</dbReference>
<evidence type="ECO:0000259" key="6">
    <source>
        <dbReference type="PROSITE" id="PS51469"/>
    </source>
</evidence>
<dbReference type="FunFam" id="2.60.120.260:FF:000082">
    <property type="entry name" value="Sad1/UNC domain protein"/>
    <property type="match status" value="1"/>
</dbReference>
<reference evidence="7 8" key="1">
    <citation type="submission" date="2018-05" db="EMBL/GenBank/DDBJ databases">
        <title>Genome sequencing and assembly of the regulated plant pathogen Lachnellula willkommii and related sister species for the development of diagnostic species identification markers.</title>
        <authorList>
            <person name="Giroux E."/>
            <person name="Bilodeau G."/>
        </authorList>
    </citation>
    <scope>NUCLEOTIDE SEQUENCE [LARGE SCALE GENOMIC DNA]</scope>
    <source>
        <strain evidence="7 8">CBS 185.66</strain>
    </source>
</reference>
<dbReference type="RefSeq" id="XP_031001788.1">
    <property type="nucleotide sequence ID" value="XM_031152067.1"/>
</dbReference>
<keyword evidence="3" id="KW-1133">Transmembrane helix</keyword>
<evidence type="ECO:0000256" key="2">
    <source>
        <dbReference type="ARBA" id="ARBA00022692"/>
    </source>
</evidence>
<feature type="region of interest" description="Disordered" evidence="5">
    <location>
        <begin position="78"/>
        <end position="97"/>
    </location>
</feature>
<proteinExistence type="predicted"/>
<evidence type="ECO:0000256" key="1">
    <source>
        <dbReference type="ARBA" id="ARBA00004308"/>
    </source>
</evidence>
<name>A0A8H8QVN7_9HELO</name>
<dbReference type="OrthoDB" id="266334at2759"/>
<dbReference type="Pfam" id="PF07738">
    <property type="entry name" value="Sad1_UNC"/>
    <property type="match status" value="1"/>
</dbReference>
<keyword evidence="2" id="KW-0812">Transmembrane</keyword>
<dbReference type="InterPro" id="IPR008979">
    <property type="entry name" value="Galactose-bd-like_sf"/>
</dbReference>
<organism evidence="7 8">
    <name type="scientific">Lachnellula hyalina</name>
    <dbReference type="NCBI Taxonomy" id="1316788"/>
    <lineage>
        <taxon>Eukaryota</taxon>
        <taxon>Fungi</taxon>
        <taxon>Dikarya</taxon>
        <taxon>Ascomycota</taxon>
        <taxon>Pezizomycotina</taxon>
        <taxon>Leotiomycetes</taxon>
        <taxon>Helotiales</taxon>
        <taxon>Lachnaceae</taxon>
        <taxon>Lachnellula</taxon>
    </lineage>
</organism>
<feature type="region of interest" description="Disordered" evidence="5">
    <location>
        <begin position="515"/>
        <end position="564"/>
    </location>
</feature>
<sequence>MLLVYDRDRLPAAAATVLLLFSFAPRPITSSSITPAPQATPPPANLTATCEFRTINYITDSLPQLCFRSSWSNANASSSTKSSGNATAASEASESFTVSVTPGLGKETVVGNSTSNEFVSSGRPSATESIASVALETPAPSADELEPSELNEASFLSFEEWKKQALEKAGQANANIGNKKSGTGENKKRDLESIQNNLDSVGDEGEIDLDFNSFRDGESSQKTSQTTENPGAETGEEPQEVENTAKRNDHYRSKDAGITCKERFSYASFDAGATVLKTHPGAKNPKAILIENKDSYMISECSAENKFIIIELSEDIWIDTIVLANYEFFSSMVRTFRVSVSDRYPVKMEKWKDAGTYEARNSRDIQAFLIENPQIWARYLRIEFLSHYGNEYYCPLSLVRVHGTRMLESWKESEAIGEDEDTEEIEDNTAEEHFVPDAVAEVVQEEERVNAELRAQAEKLVKYAHDLARDNKTAAENASKEQMTTSWVQLSFLTLPENALWERDICRPSDAPVEQTFTTEETKTQAAISASSSQPSEVTGSVPPHNISSPMPPSPSMGPPRGVAASENSTIQGIQSIPPVVSNSTFVTTASNTSQSMTAASLIPSHPTKVQNITATHKDKTTTTSSASTSLPTIQESFFKAASRRLQLLETNSTLSLKYIEEQSKILREAFSKVEKKQLQKSTSFLDMLNNTVFAELRGFRQQYDEIWQSTVISLESQREESRREILAISSRLNILADEVVFQKRMSIVQSVLLLLCLGLVIFSRVSASGVPDFPNMHVRARNLSDYPVESPLQSPPQSPEFHQNGSWVEPDHRRQRFSASGISRSRSRDDSPPTPVSTYSRSEFGLTPPSGPDDATTDLLDHSSEHLEPPLHSRSKSRTRSSTFEASSSVLPSHSPKLVPRPKPSNYEGSWSSPLPSLSVQNSPVGTPKEVNGFIHQLGSPSASGADGSQNATPYTEYWVAGEEPIGLTDGPTRLPSLEDWTPSPSIARKPLPALPKNGQ</sequence>
<dbReference type="GO" id="GO:0012505">
    <property type="term" value="C:endomembrane system"/>
    <property type="evidence" value="ECO:0007669"/>
    <property type="project" value="UniProtKB-SubCell"/>
</dbReference>
<keyword evidence="8" id="KW-1185">Reference proteome</keyword>
<dbReference type="GO" id="GO:0005737">
    <property type="term" value="C:cytoplasm"/>
    <property type="evidence" value="ECO:0007669"/>
    <property type="project" value="TreeGrafter"/>
</dbReference>
<gene>
    <name evidence="7" type="primary">SPBC3E7.09</name>
    <name evidence="7" type="ORF">LHYA1_G007135</name>
</gene>
<dbReference type="PANTHER" id="PTHR12953:SF0">
    <property type="entry name" value="SUN DOMAIN-CONTAINING OSSIFICATION FACTOR"/>
    <property type="match status" value="1"/>
</dbReference>
<protein>
    <recommendedName>
        <fullName evidence="6">SUN domain-containing protein</fullName>
    </recommendedName>
</protein>
<dbReference type="PANTHER" id="PTHR12953">
    <property type="entry name" value="MEMBRANE PROTEIN CH1 RELATED"/>
    <property type="match status" value="1"/>
</dbReference>
<feature type="compositionally biased region" description="Basic and acidic residues" evidence="5">
    <location>
        <begin position="860"/>
        <end position="872"/>
    </location>
</feature>
<evidence type="ECO:0000256" key="5">
    <source>
        <dbReference type="SAM" id="MobiDB-lite"/>
    </source>
</evidence>
<feature type="region of interest" description="Disordered" evidence="5">
    <location>
        <begin position="966"/>
        <end position="1001"/>
    </location>
</feature>
<feature type="domain" description="SUN" evidence="6">
    <location>
        <begin position="218"/>
        <end position="406"/>
    </location>
</feature>
<evidence type="ECO:0000256" key="4">
    <source>
        <dbReference type="ARBA" id="ARBA00023136"/>
    </source>
</evidence>
<keyword evidence="4" id="KW-0472">Membrane</keyword>